<accession>A0A846LS80</accession>
<dbReference type="EMBL" id="JAAMPA010000001">
    <property type="protein sequence ID" value="NIH66329.1"/>
    <property type="molecule type" value="Genomic_DNA"/>
</dbReference>
<evidence type="ECO:0000256" key="1">
    <source>
        <dbReference type="SAM" id="MobiDB-lite"/>
    </source>
</evidence>
<evidence type="ECO:0000313" key="2">
    <source>
        <dbReference type="EMBL" id="NIH66329.1"/>
    </source>
</evidence>
<gene>
    <name evidence="2" type="ORF">FB380_000775</name>
</gene>
<dbReference type="Proteomes" id="UP000552836">
    <property type="component" value="Unassembled WGS sequence"/>
</dbReference>
<organism evidence="2 3">
    <name type="scientific">Modestobacter marinus</name>
    <dbReference type="NCBI Taxonomy" id="477641"/>
    <lineage>
        <taxon>Bacteria</taxon>
        <taxon>Bacillati</taxon>
        <taxon>Actinomycetota</taxon>
        <taxon>Actinomycetes</taxon>
        <taxon>Geodermatophilales</taxon>
        <taxon>Geodermatophilaceae</taxon>
        <taxon>Modestobacter</taxon>
    </lineage>
</organism>
<name>A0A846LS80_9ACTN</name>
<protein>
    <submittedName>
        <fullName evidence="2">Uncharacterized protein</fullName>
    </submittedName>
</protein>
<proteinExistence type="predicted"/>
<feature type="region of interest" description="Disordered" evidence="1">
    <location>
        <begin position="1"/>
        <end position="27"/>
    </location>
</feature>
<evidence type="ECO:0000313" key="3">
    <source>
        <dbReference type="Proteomes" id="UP000552836"/>
    </source>
</evidence>
<comment type="caution">
    <text evidence="2">The sequence shown here is derived from an EMBL/GenBank/DDBJ whole genome shotgun (WGS) entry which is preliminary data.</text>
</comment>
<dbReference type="RefSeq" id="WP_268237724.1">
    <property type="nucleotide sequence ID" value="NZ_BAABJU010000010.1"/>
</dbReference>
<dbReference type="AlphaFoldDB" id="A0A846LS80"/>
<reference evidence="2 3" key="1">
    <citation type="submission" date="2020-02" db="EMBL/GenBank/DDBJ databases">
        <title>Sequencing the genomes of 1000 actinobacteria strains.</title>
        <authorList>
            <person name="Klenk H.-P."/>
        </authorList>
    </citation>
    <scope>NUCLEOTIDE SEQUENCE [LARGE SCALE GENOMIC DNA]</scope>
    <source>
        <strain evidence="2 3">DSM 45201</strain>
    </source>
</reference>
<sequence length="42" mass="4644">MPRPGPSRPSPVHMHRFRRTGDDPFSSASLYACRCGVVRAGM</sequence>